<evidence type="ECO:0000313" key="1">
    <source>
        <dbReference type="EMBL" id="ATE77824.1"/>
    </source>
</evidence>
<evidence type="ECO:0000313" key="2">
    <source>
        <dbReference type="EMBL" id="PQP00384.1"/>
    </source>
</evidence>
<proteinExistence type="predicted"/>
<gene>
    <name evidence="2" type="ORF">C5612_23140</name>
    <name evidence="1" type="ORF">CNN82_15800</name>
</gene>
<name>A0A291AI20_9PSED</name>
<organism evidence="2 4">
    <name type="scientific">Pseudomonas frederiksbergensis</name>
    <dbReference type="NCBI Taxonomy" id="104087"/>
    <lineage>
        <taxon>Bacteria</taxon>
        <taxon>Pseudomonadati</taxon>
        <taxon>Pseudomonadota</taxon>
        <taxon>Gammaproteobacteria</taxon>
        <taxon>Pseudomonadales</taxon>
        <taxon>Pseudomonadaceae</taxon>
        <taxon>Pseudomonas</taxon>
    </lineage>
</organism>
<dbReference type="Proteomes" id="UP000218385">
    <property type="component" value="Chromosome"/>
</dbReference>
<sequence length="82" mass="9169">MSEKESIATLLTLLDSRQARLAAACKEIADWVDHQGGHPTALRIRDRLNDIEKDTPQIRSALSALKHVEPPLPRFKSGDRVI</sequence>
<dbReference type="AlphaFoldDB" id="A0A291AI20"/>
<reference evidence="1 3" key="1">
    <citation type="submission" date="2017-09" db="EMBL/GenBank/DDBJ databases">
        <title>Complete Genome sequence of Lysobacter capsici KNU-15.</title>
        <authorList>
            <person name="Kim M.-C."/>
            <person name="Yi H."/>
            <person name="Lee D.-W."/>
            <person name="Shin J.-H."/>
        </authorList>
    </citation>
    <scope>NUCLEOTIDE SEQUENCE [LARGE SCALE GENOMIC DNA]</scope>
    <source>
        <strain evidence="1 3">KNU-15</strain>
    </source>
</reference>
<accession>A0A291AI20</accession>
<dbReference type="RefSeq" id="WP_018929055.1">
    <property type="nucleotide sequence ID" value="NZ_CP023466.1"/>
</dbReference>
<evidence type="ECO:0000313" key="4">
    <source>
        <dbReference type="Proteomes" id="UP000239687"/>
    </source>
</evidence>
<reference evidence="2 4" key="2">
    <citation type="submission" date="2018-02" db="EMBL/GenBank/DDBJ databases">
        <title>Draft genome sequencing of Pseudomonas frederiksbergensis 11-D3.</title>
        <authorList>
            <person name="Zheng B.-X."/>
        </authorList>
    </citation>
    <scope>NUCLEOTIDE SEQUENCE [LARGE SCALE GENOMIC DNA]</scope>
    <source>
        <strain evidence="2 4">11-D3</strain>
    </source>
</reference>
<dbReference type="Proteomes" id="UP000239687">
    <property type="component" value="Unassembled WGS sequence"/>
</dbReference>
<evidence type="ECO:0000313" key="3">
    <source>
        <dbReference type="Proteomes" id="UP000218385"/>
    </source>
</evidence>
<protein>
    <submittedName>
        <fullName evidence="2">Uncharacterized protein</fullName>
    </submittedName>
</protein>
<dbReference type="EMBL" id="PUIN01000014">
    <property type="protein sequence ID" value="PQP00384.1"/>
    <property type="molecule type" value="Genomic_DNA"/>
</dbReference>
<dbReference type="EMBL" id="CP023466">
    <property type="protein sequence ID" value="ATE77824.1"/>
    <property type="molecule type" value="Genomic_DNA"/>
</dbReference>